<dbReference type="CDD" id="cd06267">
    <property type="entry name" value="PBP1_LacI_sugar_binding-like"/>
    <property type="match status" value="1"/>
</dbReference>
<dbReference type="Gene3D" id="1.10.260.40">
    <property type="entry name" value="lambda repressor-like DNA-binding domains"/>
    <property type="match status" value="1"/>
</dbReference>
<dbReference type="EMBL" id="CP099489">
    <property type="protein sequence ID" value="USQ79974.1"/>
    <property type="molecule type" value="Genomic_DNA"/>
</dbReference>
<keyword evidence="1" id="KW-0805">Transcription regulation</keyword>
<dbReference type="RefSeq" id="WP_252593181.1">
    <property type="nucleotide sequence ID" value="NZ_CP099489.1"/>
</dbReference>
<evidence type="ECO:0000256" key="2">
    <source>
        <dbReference type="ARBA" id="ARBA00023125"/>
    </source>
</evidence>
<gene>
    <name evidence="5" type="ORF">NF556_20700</name>
</gene>
<evidence type="ECO:0000313" key="6">
    <source>
        <dbReference type="Proteomes" id="UP001056455"/>
    </source>
</evidence>
<dbReference type="CDD" id="cd01392">
    <property type="entry name" value="HTH_LacI"/>
    <property type="match status" value="1"/>
</dbReference>
<evidence type="ECO:0000256" key="3">
    <source>
        <dbReference type="ARBA" id="ARBA00023163"/>
    </source>
</evidence>
<dbReference type="Gene3D" id="3.40.50.2300">
    <property type="match status" value="2"/>
</dbReference>
<dbReference type="SUPFAM" id="SSF53822">
    <property type="entry name" value="Periplasmic binding protein-like I"/>
    <property type="match status" value="1"/>
</dbReference>
<dbReference type="PANTHER" id="PTHR30146">
    <property type="entry name" value="LACI-RELATED TRANSCRIPTIONAL REPRESSOR"/>
    <property type="match status" value="1"/>
</dbReference>
<feature type="domain" description="HTH lacI-type" evidence="4">
    <location>
        <begin position="11"/>
        <end position="65"/>
    </location>
</feature>
<organism evidence="5 6">
    <name type="scientific">Ornithinimicrobium faecis</name>
    <dbReference type="NCBI Taxonomy" id="2934158"/>
    <lineage>
        <taxon>Bacteria</taxon>
        <taxon>Bacillati</taxon>
        <taxon>Actinomycetota</taxon>
        <taxon>Actinomycetes</taxon>
        <taxon>Micrococcales</taxon>
        <taxon>Ornithinimicrobiaceae</taxon>
        <taxon>Ornithinimicrobium</taxon>
    </lineage>
</organism>
<name>A0ABY4YT68_9MICO</name>
<dbReference type="SMART" id="SM00354">
    <property type="entry name" value="HTH_LACI"/>
    <property type="match status" value="1"/>
</dbReference>
<keyword evidence="3" id="KW-0804">Transcription</keyword>
<dbReference type="InterPro" id="IPR010982">
    <property type="entry name" value="Lambda_DNA-bd_dom_sf"/>
</dbReference>
<dbReference type="Pfam" id="PF13377">
    <property type="entry name" value="Peripla_BP_3"/>
    <property type="match status" value="1"/>
</dbReference>
<evidence type="ECO:0000313" key="5">
    <source>
        <dbReference type="EMBL" id="USQ79974.1"/>
    </source>
</evidence>
<reference evidence="5" key="1">
    <citation type="submission" date="2022-06" db="EMBL/GenBank/DDBJ databases">
        <title>Ornithinimicrobium HY1793.</title>
        <authorList>
            <person name="Huang Y."/>
        </authorList>
    </citation>
    <scope>NUCLEOTIDE SEQUENCE</scope>
    <source>
        <strain evidence="5">HY1793</strain>
    </source>
</reference>
<evidence type="ECO:0000256" key="1">
    <source>
        <dbReference type="ARBA" id="ARBA00023015"/>
    </source>
</evidence>
<dbReference type="SUPFAM" id="SSF47413">
    <property type="entry name" value="lambda repressor-like DNA-binding domains"/>
    <property type="match status" value="1"/>
</dbReference>
<evidence type="ECO:0000259" key="4">
    <source>
        <dbReference type="PROSITE" id="PS50932"/>
    </source>
</evidence>
<keyword evidence="6" id="KW-1185">Reference proteome</keyword>
<dbReference type="Proteomes" id="UP001056455">
    <property type="component" value="Chromosome"/>
</dbReference>
<dbReference type="PANTHER" id="PTHR30146:SF138">
    <property type="entry name" value="TRANSCRIPTIONAL REGULATORY PROTEIN"/>
    <property type="match status" value="1"/>
</dbReference>
<dbReference type="InterPro" id="IPR000843">
    <property type="entry name" value="HTH_LacI"/>
</dbReference>
<dbReference type="Pfam" id="PF00356">
    <property type="entry name" value="LacI"/>
    <property type="match status" value="1"/>
</dbReference>
<dbReference type="InterPro" id="IPR028082">
    <property type="entry name" value="Peripla_BP_I"/>
</dbReference>
<sequence>MVADEEVPQRTTIYDVARAAGVSASTVSRAFARPGRVSSTTAARIHEIATDLGYRRDTVFRPVSPSRTRVIGLAVSDITNPFYFGIIRGAERAAATADFTLMVGDAHESAEAERRMLNRHLPLVDGMVITSSRLSDQELRSLARRVPVVVLNRKVTGLPCVVPDNARGIRRAVEHLGALGHSRIGYLAGPEASWADGMRWRAVRESTLELGLEDVRIGPIHPTVAGGRGAARRVMEQQLSAVICYNDLLAVGVLRGIADLGARVPEDVSVIGFDNTQAAELVGLTTIASPSVLLGETAVLYMVGLVKGTTQSRDALSVLPVRLVTRQSTAPRR</sequence>
<dbReference type="PROSITE" id="PS50932">
    <property type="entry name" value="HTH_LACI_2"/>
    <property type="match status" value="1"/>
</dbReference>
<protein>
    <submittedName>
        <fullName evidence="5">LacI family transcriptional regulator</fullName>
    </submittedName>
</protein>
<dbReference type="InterPro" id="IPR046335">
    <property type="entry name" value="LacI/GalR-like_sensor"/>
</dbReference>
<keyword evidence="2" id="KW-0238">DNA-binding</keyword>
<accession>A0ABY4YT68</accession>
<proteinExistence type="predicted"/>